<accession>A0A9X2L184</accession>
<proteinExistence type="predicted"/>
<evidence type="ECO:0000313" key="2">
    <source>
        <dbReference type="EMBL" id="MCP9290453.1"/>
    </source>
</evidence>
<dbReference type="RefSeq" id="WP_255132546.1">
    <property type="nucleotide sequence ID" value="NZ_JANDBC010000001.1"/>
</dbReference>
<dbReference type="AlphaFoldDB" id="A0A9X2L184"/>
<protein>
    <recommendedName>
        <fullName evidence="4">Long-chain fatty acid transport protein</fullName>
    </recommendedName>
</protein>
<reference evidence="2" key="1">
    <citation type="submission" date="2022-06" db="EMBL/GenBank/DDBJ databases">
        <title>Gracilimonas sp. CAU 1638 isolated from sea sediment.</title>
        <authorList>
            <person name="Kim W."/>
        </authorList>
    </citation>
    <scope>NUCLEOTIDE SEQUENCE</scope>
    <source>
        <strain evidence="2">CAU 1638</strain>
    </source>
</reference>
<name>A0A9X2L184_9BACT</name>
<gene>
    <name evidence="2" type="ORF">NM125_02520</name>
</gene>
<dbReference type="InterPro" id="IPR023614">
    <property type="entry name" value="Porin_dom_sf"/>
</dbReference>
<feature type="signal peptide" evidence="1">
    <location>
        <begin position="1"/>
        <end position="20"/>
    </location>
</feature>
<keyword evidence="3" id="KW-1185">Reference proteome</keyword>
<evidence type="ECO:0008006" key="4">
    <source>
        <dbReference type="Google" id="ProtNLM"/>
    </source>
</evidence>
<sequence length="391" mass="43359">MKFLSAITLFLLSVCLNVNAQVAVTAVPFLEIRPDAQTNMNAGALVALPSDYNAAFYYNPAQLGNFGASKNFSYQFHPNGNNWLPDLNDNPRLYNSSLAAGYKFNDVPLSIGVGVMNTRFDYGEIQYSDPNNPMPDSTYNPVENYQLYSIGLRYDFGIWVSIGYSFKKIDSDLGLYQAKVDANDFGIQIGYPFSINSFKAEASIGYALQNDGDFIQYDASGRPDPLPRKSIFGYGLSLAYEDIIAGNSMELVKIDWAVDAKDLRIDVHGNSVSYNKKPGIIPMLDNVFLSKSDDDIEISQGFRLHILEGFTAGLGRYYGPGYRKAVNTSGVSLSAKPILKLLFSKNEHPVIRSVANHLDFSYSWSTYSVNETDHPLTGSSFHQFSISVYGF</sequence>
<keyword evidence="1" id="KW-0732">Signal</keyword>
<comment type="caution">
    <text evidence="2">The sequence shown here is derived from an EMBL/GenBank/DDBJ whole genome shotgun (WGS) entry which is preliminary data.</text>
</comment>
<dbReference type="EMBL" id="JANDBC010000001">
    <property type="protein sequence ID" value="MCP9290453.1"/>
    <property type="molecule type" value="Genomic_DNA"/>
</dbReference>
<evidence type="ECO:0000256" key="1">
    <source>
        <dbReference type="SAM" id="SignalP"/>
    </source>
</evidence>
<evidence type="ECO:0000313" key="3">
    <source>
        <dbReference type="Proteomes" id="UP001139125"/>
    </source>
</evidence>
<feature type="chain" id="PRO_5040987344" description="Long-chain fatty acid transport protein" evidence="1">
    <location>
        <begin position="21"/>
        <end position="391"/>
    </location>
</feature>
<dbReference type="Proteomes" id="UP001139125">
    <property type="component" value="Unassembled WGS sequence"/>
</dbReference>
<dbReference type="Gene3D" id="2.40.160.10">
    <property type="entry name" value="Porin"/>
    <property type="match status" value="1"/>
</dbReference>
<organism evidence="2 3">
    <name type="scientific">Gracilimonas sediminicola</name>
    <dbReference type="NCBI Taxonomy" id="2952158"/>
    <lineage>
        <taxon>Bacteria</taxon>
        <taxon>Pseudomonadati</taxon>
        <taxon>Balneolota</taxon>
        <taxon>Balneolia</taxon>
        <taxon>Balneolales</taxon>
        <taxon>Balneolaceae</taxon>
        <taxon>Gracilimonas</taxon>
    </lineage>
</organism>